<feature type="domain" description="Homeobox" evidence="7">
    <location>
        <begin position="31"/>
        <end position="81"/>
    </location>
</feature>
<gene>
    <name evidence="9" type="primary">LOC108559868</name>
</gene>
<evidence type="ECO:0000256" key="6">
    <source>
        <dbReference type="RuleBase" id="RU000682"/>
    </source>
</evidence>
<dbReference type="SMART" id="SM00389">
    <property type="entry name" value="HOX"/>
    <property type="match status" value="1"/>
</dbReference>
<evidence type="ECO:0000313" key="8">
    <source>
        <dbReference type="Proteomes" id="UP000695000"/>
    </source>
</evidence>
<evidence type="ECO:0000256" key="3">
    <source>
        <dbReference type="ARBA" id="ARBA00023155"/>
    </source>
</evidence>
<keyword evidence="8" id="KW-1185">Reference proteome</keyword>
<dbReference type="GeneID" id="108559868"/>
<reference evidence="9" key="1">
    <citation type="submission" date="2025-08" db="UniProtKB">
        <authorList>
            <consortium name="RefSeq"/>
        </authorList>
    </citation>
    <scope>IDENTIFICATION</scope>
    <source>
        <tissue evidence="9">Whole Larva</tissue>
    </source>
</reference>
<keyword evidence="4 5" id="KW-0539">Nucleus</keyword>
<name>A0ABM1MDS7_NICVS</name>
<sequence length="159" mass="18086">MYQQQYKSGVSSYNNSMQKQGYYNRIPCPSTSTVLNKLEEAFKKTQLISITDLYNLALELNLQEKQINIWFQNRIMKEKKQKIRVAATIATAGKNSPSMISPTNQYVTQGLSPTASYFFNSNSLVYQSNVLQSSTSNFPEQQIPYQYINLPGPSPSYTP</sequence>
<evidence type="ECO:0000256" key="4">
    <source>
        <dbReference type="ARBA" id="ARBA00023242"/>
    </source>
</evidence>
<dbReference type="PANTHER" id="PTHR24335:SF4">
    <property type="entry name" value="EXTRA-EXTRA"/>
    <property type="match status" value="1"/>
</dbReference>
<evidence type="ECO:0000256" key="5">
    <source>
        <dbReference type="PROSITE-ProRule" id="PRU00108"/>
    </source>
</evidence>
<dbReference type="InterPro" id="IPR017970">
    <property type="entry name" value="Homeobox_CS"/>
</dbReference>
<dbReference type="PROSITE" id="PS50071">
    <property type="entry name" value="HOMEOBOX_2"/>
    <property type="match status" value="1"/>
</dbReference>
<dbReference type="InterPro" id="IPR042768">
    <property type="entry name" value="MNX1/Ceh-12"/>
</dbReference>
<feature type="DNA-binding region" description="Homeobox" evidence="5">
    <location>
        <begin position="33"/>
        <end position="82"/>
    </location>
</feature>
<evidence type="ECO:0000256" key="2">
    <source>
        <dbReference type="ARBA" id="ARBA00023125"/>
    </source>
</evidence>
<dbReference type="PROSITE" id="PS00027">
    <property type="entry name" value="HOMEOBOX_1"/>
    <property type="match status" value="1"/>
</dbReference>
<proteinExistence type="predicted"/>
<organism evidence="8 9">
    <name type="scientific">Nicrophorus vespilloides</name>
    <name type="common">Boreal carrion beetle</name>
    <dbReference type="NCBI Taxonomy" id="110193"/>
    <lineage>
        <taxon>Eukaryota</taxon>
        <taxon>Metazoa</taxon>
        <taxon>Ecdysozoa</taxon>
        <taxon>Arthropoda</taxon>
        <taxon>Hexapoda</taxon>
        <taxon>Insecta</taxon>
        <taxon>Pterygota</taxon>
        <taxon>Neoptera</taxon>
        <taxon>Endopterygota</taxon>
        <taxon>Coleoptera</taxon>
        <taxon>Polyphaga</taxon>
        <taxon>Staphyliniformia</taxon>
        <taxon>Silphidae</taxon>
        <taxon>Nicrophorinae</taxon>
        <taxon>Nicrophorus</taxon>
    </lineage>
</organism>
<keyword evidence="2 5" id="KW-0238">DNA-binding</keyword>
<dbReference type="InterPro" id="IPR001356">
    <property type="entry name" value="HD"/>
</dbReference>
<dbReference type="GO" id="GO:0003677">
    <property type="term" value="F:DNA binding"/>
    <property type="evidence" value="ECO:0007669"/>
    <property type="project" value="UniProtKB-KW"/>
</dbReference>
<dbReference type="CDD" id="cd00086">
    <property type="entry name" value="homeodomain"/>
    <property type="match status" value="1"/>
</dbReference>
<dbReference type="Proteomes" id="UP000695000">
    <property type="component" value="Unplaced"/>
</dbReference>
<protein>
    <submittedName>
        <fullName evidence="9">Homeobox protein ceh-1</fullName>
    </submittedName>
</protein>
<keyword evidence="3 5" id="KW-0371">Homeobox</keyword>
<evidence type="ECO:0000256" key="1">
    <source>
        <dbReference type="ARBA" id="ARBA00004123"/>
    </source>
</evidence>
<dbReference type="RefSeq" id="XP_017772727.1">
    <property type="nucleotide sequence ID" value="XM_017917238.1"/>
</dbReference>
<evidence type="ECO:0000313" key="9">
    <source>
        <dbReference type="RefSeq" id="XP_017772727.1"/>
    </source>
</evidence>
<dbReference type="InterPro" id="IPR009057">
    <property type="entry name" value="Homeodomain-like_sf"/>
</dbReference>
<dbReference type="PANTHER" id="PTHR24335">
    <property type="entry name" value="MOTOR NEURON AND PANCREAS HOMEOBOX PROTEIN"/>
    <property type="match status" value="1"/>
</dbReference>
<dbReference type="Gene3D" id="1.10.10.60">
    <property type="entry name" value="Homeodomain-like"/>
    <property type="match status" value="1"/>
</dbReference>
<accession>A0ABM1MDS7</accession>
<dbReference type="Pfam" id="PF00046">
    <property type="entry name" value="Homeodomain"/>
    <property type="match status" value="1"/>
</dbReference>
<evidence type="ECO:0000259" key="7">
    <source>
        <dbReference type="PROSITE" id="PS50071"/>
    </source>
</evidence>
<dbReference type="SUPFAM" id="SSF46689">
    <property type="entry name" value="Homeodomain-like"/>
    <property type="match status" value="1"/>
</dbReference>
<comment type="subcellular location">
    <subcellularLocation>
        <location evidence="1 5 6">Nucleus</location>
    </subcellularLocation>
</comment>